<name>A0ABV2WL15_9NOCA</name>
<evidence type="ECO:0000313" key="3">
    <source>
        <dbReference type="EMBL" id="MEU1951567.1"/>
    </source>
</evidence>
<evidence type="ECO:0000256" key="2">
    <source>
        <dbReference type="SAM" id="Phobius"/>
    </source>
</evidence>
<keyword evidence="2" id="KW-0472">Membrane</keyword>
<protein>
    <submittedName>
        <fullName evidence="3">DUF308 domain-containing protein</fullName>
    </submittedName>
</protein>
<feature type="transmembrane region" description="Helical" evidence="2">
    <location>
        <begin position="135"/>
        <end position="153"/>
    </location>
</feature>
<feature type="transmembrane region" description="Helical" evidence="2">
    <location>
        <begin position="45"/>
        <end position="64"/>
    </location>
</feature>
<feature type="transmembrane region" description="Helical" evidence="2">
    <location>
        <begin position="102"/>
        <end position="123"/>
    </location>
</feature>
<organism evidence="3 4">
    <name type="scientific">Nocardia rhamnosiphila</name>
    <dbReference type="NCBI Taxonomy" id="426716"/>
    <lineage>
        <taxon>Bacteria</taxon>
        <taxon>Bacillati</taxon>
        <taxon>Actinomycetota</taxon>
        <taxon>Actinomycetes</taxon>
        <taxon>Mycobacteriales</taxon>
        <taxon>Nocardiaceae</taxon>
        <taxon>Nocardia</taxon>
    </lineage>
</organism>
<dbReference type="InterPro" id="IPR005325">
    <property type="entry name" value="DUF308_memb"/>
</dbReference>
<feature type="transmembrane region" description="Helical" evidence="2">
    <location>
        <begin position="159"/>
        <end position="179"/>
    </location>
</feature>
<dbReference type="GeneID" id="96242289"/>
<evidence type="ECO:0000256" key="1">
    <source>
        <dbReference type="SAM" id="MobiDB-lite"/>
    </source>
</evidence>
<feature type="region of interest" description="Disordered" evidence="1">
    <location>
        <begin position="187"/>
        <end position="215"/>
    </location>
</feature>
<dbReference type="Proteomes" id="UP001550628">
    <property type="component" value="Unassembled WGS sequence"/>
</dbReference>
<proteinExistence type="predicted"/>
<reference evidence="3 4" key="1">
    <citation type="submission" date="2024-06" db="EMBL/GenBank/DDBJ databases">
        <title>The Natural Products Discovery Center: Release of the First 8490 Sequenced Strains for Exploring Actinobacteria Biosynthetic Diversity.</title>
        <authorList>
            <person name="Kalkreuter E."/>
            <person name="Kautsar S.A."/>
            <person name="Yang D."/>
            <person name="Bader C.D."/>
            <person name="Teijaro C.N."/>
            <person name="Fluegel L."/>
            <person name="Davis C.M."/>
            <person name="Simpson J.R."/>
            <person name="Lauterbach L."/>
            <person name="Steele A.D."/>
            <person name="Gui C."/>
            <person name="Meng S."/>
            <person name="Li G."/>
            <person name="Viehrig K."/>
            <person name="Ye F."/>
            <person name="Su P."/>
            <person name="Kiefer A.F."/>
            <person name="Nichols A."/>
            <person name="Cepeda A.J."/>
            <person name="Yan W."/>
            <person name="Fan B."/>
            <person name="Jiang Y."/>
            <person name="Adhikari A."/>
            <person name="Zheng C.-J."/>
            <person name="Schuster L."/>
            <person name="Cowan T.M."/>
            <person name="Smanski M.J."/>
            <person name="Chevrette M.G."/>
            <person name="De Carvalho L.P.S."/>
            <person name="Shen B."/>
        </authorList>
    </citation>
    <scope>NUCLEOTIDE SEQUENCE [LARGE SCALE GENOMIC DNA]</scope>
    <source>
        <strain evidence="3 4">NPDC019708</strain>
    </source>
</reference>
<evidence type="ECO:0000313" key="4">
    <source>
        <dbReference type="Proteomes" id="UP001550628"/>
    </source>
</evidence>
<keyword evidence="2" id="KW-0812">Transmembrane</keyword>
<dbReference type="EMBL" id="JBEYBF010000003">
    <property type="protein sequence ID" value="MEU1951567.1"/>
    <property type="molecule type" value="Genomic_DNA"/>
</dbReference>
<feature type="transmembrane region" description="Helical" evidence="2">
    <location>
        <begin position="76"/>
        <end position="96"/>
    </location>
</feature>
<gene>
    <name evidence="3" type="ORF">ABZ510_06865</name>
</gene>
<accession>A0ABV2WL15</accession>
<keyword evidence="4" id="KW-1185">Reference proteome</keyword>
<dbReference type="RefSeq" id="WP_051714214.1">
    <property type="nucleotide sequence ID" value="NZ_JBEYBD010000001.1"/>
</dbReference>
<sequence length="215" mass="22229">MPPYEEADAAPVFGRGVRQTVLAMGVCSVVIGLATVIWPDKSLGTVGNLFMFSLLCSAVTLATVAFGSRLGRFPRVLLLVAALASLVTATLCFRAGDWTLLLAMWLGLAWAVRGIAHAVAGVWDDEEITGSGKQEVFGLVTLTAGLVVAIAPFDDIATLALVAGCCITVFGVLEVWTAVRSPAAVRGAEADSPTPDEHLTTVIASAGGSGGRTRD</sequence>
<feature type="transmembrane region" description="Helical" evidence="2">
    <location>
        <begin position="21"/>
        <end position="39"/>
    </location>
</feature>
<keyword evidence="2" id="KW-1133">Transmembrane helix</keyword>
<dbReference type="Pfam" id="PF03729">
    <property type="entry name" value="DUF308"/>
    <property type="match status" value="2"/>
</dbReference>
<comment type="caution">
    <text evidence="3">The sequence shown here is derived from an EMBL/GenBank/DDBJ whole genome shotgun (WGS) entry which is preliminary data.</text>
</comment>